<dbReference type="STRING" id="1343739.PAP_02840"/>
<gene>
    <name evidence="2" type="ORF">PAP_02840</name>
</gene>
<dbReference type="RefSeq" id="WP_048164594.1">
    <property type="nucleotide sequence ID" value="NZ_CP006019.1"/>
</dbReference>
<evidence type="ECO:0000256" key="1">
    <source>
        <dbReference type="SAM" id="Phobius"/>
    </source>
</evidence>
<dbReference type="GeneID" id="24841695"/>
<name>A0A075LRN0_9EURY</name>
<evidence type="ECO:0000313" key="3">
    <source>
        <dbReference type="Proteomes" id="UP000027981"/>
    </source>
</evidence>
<organism evidence="2 3">
    <name type="scientific">Palaeococcus pacificus DY20341</name>
    <dbReference type="NCBI Taxonomy" id="1343739"/>
    <lineage>
        <taxon>Archaea</taxon>
        <taxon>Methanobacteriati</taxon>
        <taxon>Methanobacteriota</taxon>
        <taxon>Thermococci</taxon>
        <taxon>Thermococcales</taxon>
        <taxon>Thermococcaceae</taxon>
        <taxon>Palaeococcus</taxon>
    </lineage>
</organism>
<evidence type="ECO:0000313" key="2">
    <source>
        <dbReference type="EMBL" id="AIF68989.1"/>
    </source>
</evidence>
<keyword evidence="1" id="KW-1133">Transmembrane helix</keyword>
<dbReference type="eggNOG" id="arCOG13062">
    <property type="taxonomic scope" value="Archaea"/>
</dbReference>
<reference evidence="2 3" key="2">
    <citation type="journal article" date="2015" name="Genome Announc.">
        <title>Complete Genome Sequence of Hyperthermophilic Piezophilic Archaeon Palaeococcus pacificus DY20341T, Isolated from Deep-Sea Hydrothermal Sediments.</title>
        <authorList>
            <person name="Zeng X."/>
            <person name="Jebbar M."/>
            <person name="Shao Z."/>
        </authorList>
    </citation>
    <scope>NUCLEOTIDE SEQUENCE [LARGE SCALE GENOMIC DNA]</scope>
    <source>
        <strain evidence="2 3">DY20341</strain>
    </source>
</reference>
<dbReference type="OrthoDB" id="88413at2157"/>
<keyword evidence="3" id="KW-1185">Reference proteome</keyword>
<feature type="transmembrane region" description="Helical" evidence="1">
    <location>
        <begin position="55"/>
        <end position="75"/>
    </location>
</feature>
<evidence type="ECO:0008006" key="4">
    <source>
        <dbReference type="Google" id="ProtNLM"/>
    </source>
</evidence>
<reference evidence="3" key="1">
    <citation type="submission" date="2013-06" db="EMBL/GenBank/DDBJ databases">
        <title>Complete Genome Sequence of Hyperthermophilic Palaeococcus pacificus DY20341T, Isolated from a Deep-Sea Hydrothermal Sediments.</title>
        <authorList>
            <person name="Zeng X."/>
            <person name="Shao Z."/>
        </authorList>
    </citation>
    <scope>NUCLEOTIDE SEQUENCE [LARGE SCALE GENOMIC DNA]</scope>
    <source>
        <strain evidence="3">DY20341</strain>
    </source>
</reference>
<keyword evidence="1" id="KW-0812">Transmembrane</keyword>
<dbReference type="EMBL" id="CP006019">
    <property type="protein sequence ID" value="AIF68989.1"/>
    <property type="molecule type" value="Genomic_DNA"/>
</dbReference>
<feature type="transmembrane region" description="Helical" evidence="1">
    <location>
        <begin position="114"/>
        <end position="131"/>
    </location>
</feature>
<proteinExistence type="predicted"/>
<dbReference type="AlphaFoldDB" id="A0A075LRN0"/>
<dbReference type="KEGG" id="ppac:PAP_02840"/>
<sequence length="185" mass="21143">MFGTTHILLGFIFAYFLNLDRKRSAKLIVGSLAPDLSYVQAIIVHPSWSYLTRAFFNHSIVSFAYVLPFGSYGLLGNALHLLCDFYARGIPLWSDRIIGLNPHPWTFYLANSEVMFYPLELIISLIGLYALIKLGRTYLFESLKLLLAAVPIFALFTPLYMVSPYLSTLASFLALYYISKHRKWL</sequence>
<keyword evidence="1" id="KW-0472">Membrane</keyword>
<feature type="transmembrane region" description="Helical" evidence="1">
    <location>
        <begin position="138"/>
        <end position="156"/>
    </location>
</feature>
<dbReference type="Proteomes" id="UP000027981">
    <property type="component" value="Chromosome"/>
</dbReference>
<protein>
    <recommendedName>
        <fullName evidence="4">Hydrolase</fullName>
    </recommendedName>
</protein>
<dbReference type="HOGENOM" id="CLU_1458238_0_0_2"/>
<accession>A0A075LRN0</accession>